<dbReference type="EMBL" id="OZ019909">
    <property type="protein sequence ID" value="CAK9209432.1"/>
    <property type="molecule type" value="Genomic_DNA"/>
</dbReference>
<organism evidence="2 3">
    <name type="scientific">Sphagnum troendelagicum</name>
    <dbReference type="NCBI Taxonomy" id="128251"/>
    <lineage>
        <taxon>Eukaryota</taxon>
        <taxon>Viridiplantae</taxon>
        <taxon>Streptophyta</taxon>
        <taxon>Embryophyta</taxon>
        <taxon>Bryophyta</taxon>
        <taxon>Sphagnophytina</taxon>
        <taxon>Sphagnopsida</taxon>
        <taxon>Sphagnales</taxon>
        <taxon>Sphagnaceae</taxon>
        <taxon>Sphagnum</taxon>
    </lineage>
</organism>
<keyword evidence="3" id="KW-1185">Reference proteome</keyword>
<feature type="region of interest" description="Disordered" evidence="1">
    <location>
        <begin position="38"/>
        <end position="62"/>
    </location>
</feature>
<proteinExistence type="predicted"/>
<accession>A0ABP0TZV9</accession>
<gene>
    <name evidence="2" type="ORF">CSSPTR1EN2_LOCUS9721</name>
</gene>
<dbReference type="Proteomes" id="UP001497512">
    <property type="component" value="Chromosome 17"/>
</dbReference>
<evidence type="ECO:0000313" key="3">
    <source>
        <dbReference type="Proteomes" id="UP001497512"/>
    </source>
</evidence>
<feature type="region of interest" description="Disordered" evidence="1">
    <location>
        <begin position="124"/>
        <end position="148"/>
    </location>
</feature>
<dbReference type="PANTHER" id="PTHR34198:SF1">
    <property type="entry name" value="OS01G0104300 PROTEIN"/>
    <property type="match status" value="1"/>
</dbReference>
<protein>
    <submittedName>
        <fullName evidence="2">Uncharacterized protein</fullName>
    </submittedName>
</protein>
<reference evidence="2" key="1">
    <citation type="submission" date="2024-02" db="EMBL/GenBank/DDBJ databases">
        <authorList>
            <consortium name="ELIXIR-Norway"/>
            <consortium name="Elixir Norway"/>
        </authorList>
    </citation>
    <scope>NUCLEOTIDE SEQUENCE</scope>
</reference>
<feature type="compositionally biased region" description="Basic and acidic residues" evidence="1">
    <location>
        <begin position="51"/>
        <end position="62"/>
    </location>
</feature>
<feature type="compositionally biased region" description="Low complexity" evidence="1">
    <location>
        <begin position="38"/>
        <end position="49"/>
    </location>
</feature>
<sequence>MATLSSKSLPKHDAVCGSYTAISDLHSRRKVTRVVCQQQSSSSVAASSSIRKSDAADENKASNHESAVVSMLLLTGSKIGASQSQWWSPLFDLPAAEDWSNVALQQKQTSLAGSKAEKAFKQELTTVSSSGQEEHRPGRTAQRFNRQQVQFTDEKARLLRKQTRATETRHDAWYHSGIASRLAEPDQ</sequence>
<evidence type="ECO:0000256" key="1">
    <source>
        <dbReference type="SAM" id="MobiDB-lite"/>
    </source>
</evidence>
<evidence type="ECO:0000313" key="2">
    <source>
        <dbReference type="EMBL" id="CAK9209432.1"/>
    </source>
</evidence>
<dbReference type="PANTHER" id="PTHR34198">
    <property type="entry name" value="OS01G0175100 PROTEIN"/>
    <property type="match status" value="1"/>
</dbReference>
<name>A0ABP0TZV9_9BRYO</name>